<keyword evidence="1" id="KW-1133">Transmembrane helix</keyword>
<proteinExistence type="predicted"/>
<dbReference type="EMBL" id="CP017157">
    <property type="protein sequence ID" value="AOP51314.1"/>
    <property type="molecule type" value="Genomic_DNA"/>
</dbReference>
<dbReference type="Proteomes" id="UP000094094">
    <property type="component" value="Chromosome"/>
</dbReference>
<reference evidence="2 3" key="1">
    <citation type="submission" date="2016-09" db="EMBL/GenBank/DDBJ databases">
        <title>Complete genome sequencing of Streptomyces lydicus 103 and metabolic pathways analysis of antibiotic biosynthesis.</title>
        <authorList>
            <person name="Jia N."/>
            <person name="Ding M.-Z."/>
            <person name="Gao F."/>
            <person name="Yuan Y.-J."/>
        </authorList>
    </citation>
    <scope>NUCLEOTIDE SEQUENCE [LARGE SCALE GENOMIC DNA]</scope>
    <source>
        <strain evidence="2 3">103</strain>
    </source>
</reference>
<dbReference type="AlphaFoldDB" id="A0A1D7VX85"/>
<gene>
    <name evidence="2" type="ORF">SL103_18290</name>
</gene>
<keyword evidence="1" id="KW-0812">Transmembrane</keyword>
<evidence type="ECO:0000313" key="3">
    <source>
        <dbReference type="Proteomes" id="UP000094094"/>
    </source>
</evidence>
<organism evidence="2 3">
    <name type="scientific">Streptomyces lydicus</name>
    <dbReference type="NCBI Taxonomy" id="47763"/>
    <lineage>
        <taxon>Bacteria</taxon>
        <taxon>Bacillati</taxon>
        <taxon>Actinomycetota</taxon>
        <taxon>Actinomycetes</taxon>
        <taxon>Kitasatosporales</taxon>
        <taxon>Streptomycetaceae</taxon>
        <taxon>Streptomyces</taxon>
    </lineage>
</organism>
<feature type="transmembrane region" description="Helical" evidence="1">
    <location>
        <begin position="78"/>
        <end position="97"/>
    </location>
</feature>
<dbReference type="OrthoDB" id="4350047at2"/>
<accession>A0A1D7VX85</accession>
<feature type="transmembrane region" description="Helical" evidence="1">
    <location>
        <begin position="38"/>
        <end position="57"/>
    </location>
</feature>
<keyword evidence="3" id="KW-1185">Reference proteome</keyword>
<keyword evidence="1" id="KW-0472">Membrane</keyword>
<sequence length="250" mass="27602">MYFLGAVYLTSYYHYFRLDAFSLGFGFAELSIQSLNVLKAPVAIALIVAVVAARHLTTREAAPAQGSLARLLERWARTVVRAHLAFIFVGLLLLLLWSRIQPYGWTAPLLLGTGLLLGQTPWAGEGAIRSTLWSKAVPVFTGGLLMMWAFSVATSQMGEQEAHQAADQLVRRTAVVILSTDRLSLAGPGLKAEDLGAKAHYRYRYTGLRRLIERNGRYYLLPLGWDPRTGPTYVIQDGNGVRVELLPGTQ</sequence>
<protein>
    <submittedName>
        <fullName evidence="2">Uncharacterized protein</fullName>
    </submittedName>
</protein>
<dbReference type="KEGG" id="slc:SL103_18290"/>
<name>A0A1D7VX85_9ACTN</name>
<evidence type="ECO:0000256" key="1">
    <source>
        <dbReference type="SAM" id="Phobius"/>
    </source>
</evidence>
<evidence type="ECO:0000313" key="2">
    <source>
        <dbReference type="EMBL" id="AOP51314.1"/>
    </source>
</evidence>